<feature type="domain" description="ABM" evidence="7">
    <location>
        <begin position="2"/>
        <end position="92"/>
    </location>
</feature>
<dbReference type="RefSeq" id="WP_071083127.1">
    <property type="nucleotide sequence ID" value="NZ_MBLM01000055.1"/>
</dbReference>
<dbReference type="GO" id="GO:0020037">
    <property type="term" value="F:heme binding"/>
    <property type="evidence" value="ECO:0007669"/>
    <property type="project" value="InterPro"/>
</dbReference>
<keyword evidence="8" id="KW-0503">Monooxygenase</keyword>
<dbReference type="SUPFAM" id="SSF46458">
    <property type="entry name" value="Globin-like"/>
    <property type="match status" value="1"/>
</dbReference>
<keyword evidence="2 5" id="KW-0349">Heme</keyword>
<evidence type="ECO:0000256" key="2">
    <source>
        <dbReference type="ARBA" id="ARBA00022617"/>
    </source>
</evidence>
<dbReference type="OrthoDB" id="9798157at2"/>
<keyword evidence="3 5" id="KW-0479">Metal-binding</keyword>
<reference evidence="9" key="1">
    <citation type="submission" date="2016-07" db="EMBL/GenBank/DDBJ databases">
        <title>Sequence Frankia sp. strain CcI1.17.</title>
        <authorList>
            <person name="Ghodhbane-Gtari F."/>
            <person name="Swanson E."/>
            <person name="Gueddou A."/>
            <person name="Morris K."/>
            <person name="Hezbri K."/>
            <person name="Ktari A."/>
            <person name="Nouioui I."/>
            <person name="Abebe-Akele F."/>
            <person name="Simpson S."/>
            <person name="Thomas K."/>
            <person name="Gtari M."/>
            <person name="Tisa L.S."/>
            <person name="Hurst S."/>
        </authorList>
    </citation>
    <scope>NUCLEOTIDE SEQUENCE [LARGE SCALE GENOMIC DNA]</scope>
    <source>
        <strain evidence="9">Cc1.17</strain>
    </source>
</reference>
<evidence type="ECO:0000256" key="1">
    <source>
        <dbReference type="ARBA" id="ARBA00022448"/>
    </source>
</evidence>
<evidence type="ECO:0000256" key="6">
    <source>
        <dbReference type="SAM" id="MobiDB-lite"/>
    </source>
</evidence>
<dbReference type="CDD" id="cd14775">
    <property type="entry name" value="TrHb2_O-like"/>
    <property type="match status" value="1"/>
</dbReference>
<dbReference type="Proteomes" id="UP000179627">
    <property type="component" value="Unassembled WGS sequence"/>
</dbReference>
<feature type="binding site" description="distal binding residue" evidence="5">
    <location>
        <position position="151"/>
    </location>
    <ligand>
        <name>heme</name>
        <dbReference type="ChEBI" id="CHEBI:30413"/>
    </ligand>
    <ligandPart>
        <name>Fe</name>
        <dbReference type="ChEBI" id="CHEBI:18248"/>
    </ligandPart>
</feature>
<dbReference type="EMBL" id="MBLM01000055">
    <property type="protein sequence ID" value="OHV41476.1"/>
    <property type="molecule type" value="Genomic_DNA"/>
</dbReference>
<dbReference type="GO" id="GO:0019825">
    <property type="term" value="F:oxygen binding"/>
    <property type="evidence" value="ECO:0007669"/>
    <property type="project" value="InterPro"/>
</dbReference>
<dbReference type="Gene3D" id="3.30.70.100">
    <property type="match status" value="1"/>
</dbReference>
<dbReference type="InterPro" id="IPR009050">
    <property type="entry name" value="Globin-like_sf"/>
</dbReference>
<evidence type="ECO:0000313" key="8">
    <source>
        <dbReference type="EMBL" id="OHV41476.1"/>
    </source>
</evidence>
<evidence type="ECO:0000256" key="4">
    <source>
        <dbReference type="ARBA" id="ARBA00023004"/>
    </source>
</evidence>
<keyword evidence="1" id="KW-0813">Transport</keyword>
<proteinExistence type="predicted"/>
<evidence type="ECO:0000256" key="3">
    <source>
        <dbReference type="ARBA" id="ARBA00022723"/>
    </source>
</evidence>
<dbReference type="GO" id="GO:0004497">
    <property type="term" value="F:monooxygenase activity"/>
    <property type="evidence" value="ECO:0007669"/>
    <property type="project" value="UniProtKB-KW"/>
</dbReference>
<evidence type="ECO:0000259" key="7">
    <source>
        <dbReference type="PROSITE" id="PS51725"/>
    </source>
</evidence>
<dbReference type="GO" id="GO:0046872">
    <property type="term" value="F:metal ion binding"/>
    <property type="evidence" value="ECO:0007669"/>
    <property type="project" value="UniProtKB-KW"/>
</dbReference>
<feature type="region of interest" description="Disordered" evidence="6">
    <location>
        <begin position="233"/>
        <end position="272"/>
    </location>
</feature>
<keyword evidence="8" id="KW-0560">Oxidoreductase</keyword>
<accession>A0A1S1R6E1</accession>
<organism evidence="8 9">
    <name type="scientific">Parafrankia colletiae</name>
    <dbReference type="NCBI Taxonomy" id="573497"/>
    <lineage>
        <taxon>Bacteria</taxon>
        <taxon>Bacillati</taxon>
        <taxon>Actinomycetota</taxon>
        <taxon>Actinomycetes</taxon>
        <taxon>Frankiales</taxon>
        <taxon>Frankiaceae</taxon>
        <taxon>Parafrankia</taxon>
    </lineage>
</organism>
<protein>
    <submittedName>
        <fullName evidence="8">Antibiotic biosynthesis monooxygenase</fullName>
    </submittedName>
</protein>
<dbReference type="Gene3D" id="1.10.490.10">
    <property type="entry name" value="Globins"/>
    <property type="match status" value="1"/>
</dbReference>
<dbReference type="InterPro" id="IPR011008">
    <property type="entry name" value="Dimeric_a/b-barrel"/>
</dbReference>
<sequence length="272" mass="30330">MIVEYIRYRIPQDRSDEFEAAYIRASGSLRESPNCLGFELARCHENSDHYVLRIDWDSLDGHLKGFRGSDVFRGFLAEVGPYVEHIEEMRHYTPTAVAGPGGGQPQPPSLHDWAGGPDAFERLFTRFYETVVDDDLLSPLFAHMDSGHPHHVALWLGEVFGGPALYTARRGGYENMLSHHLDKAITEPQRRRWVSLLVDAADEVGLPGDPEFRAAFMSYLEWGTRIAVQNSQPGATPMPHAPVPRWGWGVAPPWQPPDASQAGDTRQAGDGS</sequence>
<evidence type="ECO:0000256" key="5">
    <source>
        <dbReference type="PIRSR" id="PIRSR601486-1"/>
    </source>
</evidence>
<keyword evidence="9" id="KW-1185">Reference proteome</keyword>
<name>A0A1S1R6E1_9ACTN</name>
<dbReference type="Pfam" id="PF03992">
    <property type="entry name" value="ABM"/>
    <property type="match status" value="1"/>
</dbReference>
<evidence type="ECO:0000313" key="9">
    <source>
        <dbReference type="Proteomes" id="UP000179627"/>
    </source>
</evidence>
<gene>
    <name evidence="8" type="ORF">CC117_33250</name>
</gene>
<keyword evidence="4 5" id="KW-0408">Iron</keyword>
<dbReference type="InterPro" id="IPR007138">
    <property type="entry name" value="ABM_dom"/>
</dbReference>
<dbReference type="PROSITE" id="PS51725">
    <property type="entry name" value="ABM"/>
    <property type="match status" value="1"/>
</dbReference>
<dbReference type="InterPro" id="IPR001486">
    <property type="entry name" value="Hemoglobin_trunc"/>
</dbReference>
<dbReference type="SUPFAM" id="SSF54909">
    <property type="entry name" value="Dimeric alpha+beta barrel"/>
    <property type="match status" value="1"/>
</dbReference>
<dbReference type="InterPro" id="IPR012292">
    <property type="entry name" value="Globin/Proto"/>
</dbReference>
<dbReference type="AlphaFoldDB" id="A0A1S1R6E1"/>
<dbReference type="Pfam" id="PF01152">
    <property type="entry name" value="Bac_globin"/>
    <property type="match status" value="1"/>
</dbReference>
<comment type="caution">
    <text evidence="8">The sequence shown here is derived from an EMBL/GenBank/DDBJ whole genome shotgun (WGS) entry which is preliminary data.</text>
</comment>